<dbReference type="InterPro" id="IPR015421">
    <property type="entry name" value="PyrdxlP-dep_Trfase_major"/>
</dbReference>
<proteinExistence type="inferred from homology"/>
<evidence type="ECO:0000256" key="5">
    <source>
        <dbReference type="RuleBase" id="RU004508"/>
    </source>
</evidence>
<dbReference type="InterPro" id="IPR015424">
    <property type="entry name" value="PyrdxlP-dep_Trfase"/>
</dbReference>
<keyword evidence="1 4" id="KW-0663">Pyridoxal phosphate</keyword>
<dbReference type="Gene3D" id="3.40.640.10">
    <property type="entry name" value="Type I PLP-dependent aspartate aminotransferase-like (Major domain)"/>
    <property type="match status" value="1"/>
</dbReference>
<dbReference type="SUPFAM" id="SSF53383">
    <property type="entry name" value="PLP-dependent transferases"/>
    <property type="match status" value="1"/>
</dbReference>
<dbReference type="GO" id="GO:0008483">
    <property type="term" value="F:transaminase activity"/>
    <property type="evidence" value="ECO:0007669"/>
    <property type="project" value="TreeGrafter"/>
</dbReference>
<dbReference type="CDD" id="cd00616">
    <property type="entry name" value="AHBA_syn"/>
    <property type="match status" value="1"/>
</dbReference>
<name>A0A840WYZ7_9RHOB</name>
<dbReference type="PIRSF" id="PIRSF000390">
    <property type="entry name" value="PLP_StrS"/>
    <property type="match status" value="1"/>
</dbReference>
<dbReference type="Proteomes" id="UP000553766">
    <property type="component" value="Unassembled WGS sequence"/>
</dbReference>
<feature type="modified residue" description="N6-(pyridoxal phosphate)lysine" evidence="4">
    <location>
        <position position="186"/>
    </location>
</feature>
<dbReference type="PANTHER" id="PTHR30244:SF36">
    <property type="entry name" value="3-OXO-GLUCOSE-6-PHOSPHATE:GLUTAMATE AMINOTRANSFERASE"/>
    <property type="match status" value="1"/>
</dbReference>
<evidence type="ECO:0000313" key="6">
    <source>
        <dbReference type="EMBL" id="MBB5515634.1"/>
    </source>
</evidence>
<evidence type="ECO:0000256" key="2">
    <source>
        <dbReference type="ARBA" id="ARBA00037999"/>
    </source>
</evidence>
<dbReference type="GO" id="GO:0000271">
    <property type="term" value="P:polysaccharide biosynthetic process"/>
    <property type="evidence" value="ECO:0007669"/>
    <property type="project" value="TreeGrafter"/>
</dbReference>
<dbReference type="RefSeq" id="WP_184010483.1">
    <property type="nucleotide sequence ID" value="NZ_JACIJS010000004.1"/>
</dbReference>
<dbReference type="Gene3D" id="3.90.1150.10">
    <property type="entry name" value="Aspartate Aminotransferase, domain 1"/>
    <property type="match status" value="1"/>
</dbReference>
<dbReference type="GO" id="GO:0030170">
    <property type="term" value="F:pyridoxal phosphate binding"/>
    <property type="evidence" value="ECO:0007669"/>
    <property type="project" value="TreeGrafter"/>
</dbReference>
<organism evidence="6 7">
    <name type="scientific">Rubricella aquisinus</name>
    <dbReference type="NCBI Taxonomy" id="2028108"/>
    <lineage>
        <taxon>Bacteria</taxon>
        <taxon>Pseudomonadati</taxon>
        <taxon>Pseudomonadota</taxon>
        <taxon>Alphaproteobacteria</taxon>
        <taxon>Rhodobacterales</taxon>
        <taxon>Paracoccaceae</taxon>
        <taxon>Rubricella</taxon>
    </lineage>
</organism>
<dbReference type="PANTHER" id="PTHR30244">
    <property type="entry name" value="TRANSAMINASE"/>
    <property type="match status" value="1"/>
</dbReference>
<dbReference type="AlphaFoldDB" id="A0A840WYZ7"/>
<sequence length="365" mass="39423">MIVPFLDLTAGTAELRDALDAAMARVMSSGRYIGGAEVTGFEQAFAGFCGTAQCVGVSNGLDALRLALMAMEVRPGDEVIVPAHTFVATWLAVSQTGATIVPVDPAEGQFTIDADGIAAALTPRTRAVIPVHIYGMPCDMDPIMALAQEHRLWVLEDAAQAHGALYRGQRIGGHGHAAAWSFYPGKNLGAFGDAGAVTTNDPALAARMRRIGNYGAEEKYKHLEQGLNARLDPLQAALLRVKLDHLEAWNARRARIAARYDAELPGDLLRLPHMPNWAQSSWHLYVVRAAERDALARHLAQDGIETIQHYPIPCHAQAAYAGDQWPALPRADALAQEVLSLPIGPHQTDAQTDRVIASLHRFFAT</sequence>
<dbReference type="InterPro" id="IPR015422">
    <property type="entry name" value="PyrdxlP-dep_Trfase_small"/>
</dbReference>
<evidence type="ECO:0000256" key="1">
    <source>
        <dbReference type="ARBA" id="ARBA00022898"/>
    </source>
</evidence>
<dbReference type="EMBL" id="JACIJS010000004">
    <property type="protein sequence ID" value="MBB5515634.1"/>
    <property type="molecule type" value="Genomic_DNA"/>
</dbReference>
<evidence type="ECO:0000256" key="3">
    <source>
        <dbReference type="PIRSR" id="PIRSR000390-1"/>
    </source>
</evidence>
<comment type="caution">
    <text evidence="6">The sequence shown here is derived from an EMBL/GenBank/DDBJ whole genome shotgun (WGS) entry which is preliminary data.</text>
</comment>
<dbReference type="InterPro" id="IPR000653">
    <property type="entry name" value="DegT/StrS_aminotransferase"/>
</dbReference>
<keyword evidence="7" id="KW-1185">Reference proteome</keyword>
<accession>A0A840WYZ7</accession>
<evidence type="ECO:0000313" key="7">
    <source>
        <dbReference type="Proteomes" id="UP000553766"/>
    </source>
</evidence>
<evidence type="ECO:0000256" key="4">
    <source>
        <dbReference type="PIRSR" id="PIRSR000390-2"/>
    </source>
</evidence>
<dbReference type="Pfam" id="PF01041">
    <property type="entry name" value="DegT_DnrJ_EryC1"/>
    <property type="match status" value="1"/>
</dbReference>
<comment type="similarity">
    <text evidence="2 5">Belongs to the DegT/DnrJ/EryC1 family.</text>
</comment>
<reference evidence="6 7" key="1">
    <citation type="submission" date="2020-08" db="EMBL/GenBank/DDBJ databases">
        <title>Genomic Encyclopedia of Type Strains, Phase IV (KMG-IV): sequencing the most valuable type-strain genomes for metagenomic binning, comparative biology and taxonomic classification.</title>
        <authorList>
            <person name="Goeker M."/>
        </authorList>
    </citation>
    <scope>NUCLEOTIDE SEQUENCE [LARGE SCALE GENOMIC DNA]</scope>
    <source>
        <strain evidence="6 7">DSM 103377</strain>
    </source>
</reference>
<feature type="active site" description="Proton acceptor" evidence="3">
    <location>
        <position position="186"/>
    </location>
</feature>
<protein>
    <submittedName>
        <fullName evidence="6">dTDP-4-amino-4,6-dideoxygalactose transaminase</fullName>
    </submittedName>
</protein>
<gene>
    <name evidence="6" type="ORF">FHS89_001646</name>
</gene>